<dbReference type="CDD" id="cd14789">
    <property type="entry name" value="Tiki"/>
    <property type="match status" value="1"/>
</dbReference>
<feature type="chain" id="PRO_5003140580" evidence="1">
    <location>
        <begin position="23"/>
        <end position="306"/>
    </location>
</feature>
<evidence type="ECO:0000313" key="3">
    <source>
        <dbReference type="Proteomes" id="UP000001302"/>
    </source>
</evidence>
<accession>E0TF83</accession>
<dbReference type="HOGENOM" id="CLU_057525_0_1_5"/>
<dbReference type="PANTHER" id="PTHR40590">
    <property type="entry name" value="CYTOPLASMIC PROTEIN-RELATED"/>
    <property type="match status" value="1"/>
</dbReference>
<dbReference type="AlphaFoldDB" id="E0TF83"/>
<proteinExistence type="predicted"/>
<reference evidence="3" key="1">
    <citation type="submission" date="2010-08" db="EMBL/GenBank/DDBJ databases">
        <title>Genome sequence of Parvularcula bermudensis HTCC2503.</title>
        <authorList>
            <person name="Kang D.-M."/>
            <person name="Oh H.-M."/>
            <person name="Cho J.-C."/>
        </authorList>
    </citation>
    <scope>NUCLEOTIDE SEQUENCE [LARGE SCALE GENOMIC DNA]</scope>
    <source>
        <strain evidence="3">ATCC BAA-594 / HTCC2503 / KCTC 12087</strain>
    </source>
</reference>
<evidence type="ECO:0000256" key="1">
    <source>
        <dbReference type="SAM" id="SignalP"/>
    </source>
</evidence>
<keyword evidence="3" id="KW-1185">Reference proteome</keyword>
<gene>
    <name evidence="2" type="ordered locus">PB2503_04632</name>
</gene>
<evidence type="ECO:0000313" key="2">
    <source>
        <dbReference type="EMBL" id="ADM09001.1"/>
    </source>
</evidence>
<dbReference type="OrthoDB" id="9806326at2"/>
<sequence length="306" mass="33051">MLPFVLSLSASLVALQALPSLSEPSNTLEAATAGPSSIAIFQTGDEDTTIYMMGTVHILQPGLDWETPAFQRAWGSADAVYFEADVTSPEASQAASAIVMREGILTDGRTLSSFFSSAEKASLNDALDELGLTLSVFANIRPWLASIQIAQRALMNLGGDPTAGVDMMLIERAKAEGKERRYFETLPEQLEVLIGIPDEAWADSMIEGIDELQDTEHYFAELVGLWWSGDAEALGAVMTEAWEATPILKERLLDDRNIAWAETLSQLIEEEEGVFLVAVGAGHLGGEGSLQEVLEAEGYAVERVPN</sequence>
<dbReference type="eggNOG" id="COG3735">
    <property type="taxonomic scope" value="Bacteria"/>
</dbReference>
<dbReference type="STRING" id="314260.PB2503_04632"/>
<dbReference type="RefSeq" id="WP_013299975.1">
    <property type="nucleotide sequence ID" value="NC_014414.1"/>
</dbReference>
<keyword evidence="1" id="KW-0732">Signal</keyword>
<feature type="signal peptide" evidence="1">
    <location>
        <begin position="1"/>
        <end position="22"/>
    </location>
</feature>
<dbReference type="InterPro" id="IPR002816">
    <property type="entry name" value="TraB/PrgY/GumN_fam"/>
</dbReference>
<protein>
    <submittedName>
        <fullName evidence="2">Putative secreted protein</fullName>
    </submittedName>
</protein>
<dbReference type="EMBL" id="CP002156">
    <property type="protein sequence ID" value="ADM09001.1"/>
    <property type="molecule type" value="Genomic_DNA"/>
</dbReference>
<dbReference type="PANTHER" id="PTHR40590:SF1">
    <property type="entry name" value="CYTOPLASMIC PROTEIN"/>
    <property type="match status" value="1"/>
</dbReference>
<organism evidence="2 3">
    <name type="scientific">Parvularcula bermudensis (strain ATCC BAA-594 / HTCC2503 / KCTC 12087)</name>
    <dbReference type="NCBI Taxonomy" id="314260"/>
    <lineage>
        <taxon>Bacteria</taxon>
        <taxon>Pseudomonadati</taxon>
        <taxon>Pseudomonadota</taxon>
        <taxon>Alphaproteobacteria</taxon>
        <taxon>Parvularculales</taxon>
        <taxon>Parvularculaceae</taxon>
        <taxon>Parvularcula</taxon>
    </lineage>
</organism>
<dbReference type="InterPro" id="IPR047111">
    <property type="entry name" value="YbaP-like"/>
</dbReference>
<dbReference type="Proteomes" id="UP000001302">
    <property type="component" value="Chromosome"/>
</dbReference>
<dbReference type="KEGG" id="pbr:PB2503_04632"/>
<reference evidence="2 3" key="2">
    <citation type="journal article" date="2011" name="J. Bacteriol.">
        <title>Complete genome sequence of strain HTCC2503T of Parvularcula bermudensis, the type species of the order "Parvularculales" in the class Alphaproteobacteria.</title>
        <authorList>
            <person name="Oh H.M."/>
            <person name="Kang I."/>
            <person name="Vergin K.L."/>
            <person name="Kang D."/>
            <person name="Rhee K.H."/>
            <person name="Giovannoni S.J."/>
            <person name="Cho J.C."/>
        </authorList>
    </citation>
    <scope>NUCLEOTIDE SEQUENCE [LARGE SCALE GENOMIC DNA]</scope>
    <source>
        <strain evidence="3">ATCC BAA-594 / HTCC2503 / KCTC 12087</strain>
    </source>
</reference>
<dbReference type="Pfam" id="PF01963">
    <property type="entry name" value="TraB_PrgY_gumN"/>
    <property type="match status" value="1"/>
</dbReference>
<name>E0TF83_PARBH</name>